<dbReference type="PANTHER" id="PTHR45138:SF5">
    <property type="entry name" value="BIFUNCTIONAL PERIPLASMIC SUBSTRATE BINDING PROTEIN_CYTOPLASMIC DIGUANYLATE CYCLASE"/>
    <property type="match status" value="1"/>
</dbReference>
<dbReference type="PROSITE" id="PS50887">
    <property type="entry name" value="GGDEF"/>
    <property type="match status" value="1"/>
</dbReference>
<dbReference type="SUPFAM" id="SSF55785">
    <property type="entry name" value="PYP-like sensor domain (PAS domain)"/>
    <property type="match status" value="2"/>
</dbReference>
<dbReference type="GO" id="GO:0005886">
    <property type="term" value="C:plasma membrane"/>
    <property type="evidence" value="ECO:0007669"/>
    <property type="project" value="TreeGrafter"/>
</dbReference>
<dbReference type="RefSeq" id="WP_187736015.1">
    <property type="nucleotide sequence ID" value="NZ_CP060790.1"/>
</dbReference>
<proteinExistence type="predicted"/>
<dbReference type="GO" id="GO:0043709">
    <property type="term" value="P:cell adhesion involved in single-species biofilm formation"/>
    <property type="evidence" value="ECO:0007669"/>
    <property type="project" value="TreeGrafter"/>
</dbReference>
<dbReference type="Pfam" id="PF00990">
    <property type="entry name" value="GGDEF"/>
    <property type="match status" value="1"/>
</dbReference>
<dbReference type="GO" id="GO:1902201">
    <property type="term" value="P:negative regulation of bacterial-type flagellum-dependent cell motility"/>
    <property type="evidence" value="ECO:0007669"/>
    <property type="project" value="TreeGrafter"/>
</dbReference>
<dbReference type="Pfam" id="PF13188">
    <property type="entry name" value="PAS_8"/>
    <property type="match status" value="1"/>
</dbReference>
<reference evidence="3 4" key="1">
    <citation type="submission" date="2020-08" db="EMBL/GenBank/DDBJ databases">
        <title>Genome sequence of Acidovorax monticola KACC 19171T.</title>
        <authorList>
            <person name="Hyun D.-W."/>
            <person name="Bae J.-W."/>
        </authorList>
    </citation>
    <scope>NUCLEOTIDE SEQUENCE [LARGE SCALE GENOMIC DNA]</scope>
    <source>
        <strain evidence="3 4">KACC 19171</strain>
    </source>
</reference>
<dbReference type="InterPro" id="IPR000160">
    <property type="entry name" value="GGDEF_dom"/>
</dbReference>
<name>A0A7H0HER4_9BURK</name>
<protein>
    <recommendedName>
        <fullName evidence="1">diguanylate cyclase</fullName>
        <ecNumber evidence="1">2.7.7.65</ecNumber>
    </recommendedName>
</protein>
<accession>A0A7H0HER4</accession>
<dbReference type="EC" id="2.7.7.65" evidence="1"/>
<dbReference type="Gene3D" id="3.30.450.20">
    <property type="entry name" value="PAS domain"/>
    <property type="match status" value="2"/>
</dbReference>
<dbReference type="InterPro" id="IPR043128">
    <property type="entry name" value="Rev_trsase/Diguanyl_cyclase"/>
</dbReference>
<dbReference type="SUPFAM" id="SSF55073">
    <property type="entry name" value="Nucleotide cyclase"/>
    <property type="match status" value="1"/>
</dbReference>
<dbReference type="SMART" id="SM00267">
    <property type="entry name" value="GGDEF"/>
    <property type="match status" value="1"/>
</dbReference>
<dbReference type="InterPro" id="IPR050469">
    <property type="entry name" value="Diguanylate_Cyclase"/>
</dbReference>
<dbReference type="PANTHER" id="PTHR45138">
    <property type="entry name" value="REGULATORY COMPONENTS OF SENSORY TRANSDUCTION SYSTEM"/>
    <property type="match status" value="1"/>
</dbReference>
<dbReference type="Proteomes" id="UP000516057">
    <property type="component" value="Chromosome"/>
</dbReference>
<evidence type="ECO:0000256" key="1">
    <source>
        <dbReference type="ARBA" id="ARBA00012528"/>
    </source>
</evidence>
<evidence type="ECO:0000259" key="2">
    <source>
        <dbReference type="PROSITE" id="PS50887"/>
    </source>
</evidence>
<dbReference type="FunFam" id="3.30.70.270:FF:000001">
    <property type="entry name" value="Diguanylate cyclase domain protein"/>
    <property type="match status" value="1"/>
</dbReference>
<dbReference type="InterPro" id="IPR029787">
    <property type="entry name" value="Nucleotide_cyclase"/>
</dbReference>
<dbReference type="InterPro" id="IPR035965">
    <property type="entry name" value="PAS-like_dom_sf"/>
</dbReference>
<dbReference type="GO" id="GO:0052621">
    <property type="term" value="F:diguanylate cyclase activity"/>
    <property type="evidence" value="ECO:0007669"/>
    <property type="project" value="UniProtKB-EC"/>
</dbReference>
<dbReference type="AlphaFoldDB" id="A0A7H0HER4"/>
<evidence type="ECO:0000313" key="4">
    <source>
        <dbReference type="Proteomes" id="UP000516057"/>
    </source>
</evidence>
<sequence>MRARHQRTPWRRNEWTDGSWALLDRSDALILVTSQGRRILYANQKATSTFARSGQGSLVGTPLRALHGSEDSFADFETFSRLLPQQQKVRTEWALRLPDGTLHWFDIQGAFLRPGHPGSGIVWTLFDTDDHHRLDTALMQAEHRLALIVEKFPAGALITEAGEQTIVTANEAMYRVLHIPPSTRLVGAGVTALSPYLPAHILHQIYAPLPRFPIAFAQPIAPYRGVYEWLDGRFIDVEGIPLHDGPDLHGGFWIFRDVSAQWQRERRLEKLATTDALTGILNRHAFLEILDRELDMSTAPGPWACTLMILDVDFFKTVNDSYGHPTGDVVLQHLANTVKRFLAPDDVFGRLGGEEFAILLRRRRADGAYELAEQIRQAIAGESVAIAPRPAIHYTVSIGLYEAPPEGATATQFLARADAALYASKHAGRNRTTLWTPALMEASGPPAP</sequence>
<gene>
    <name evidence="3" type="ORF">H9L24_19485</name>
</gene>
<organism evidence="3 4">
    <name type="scientific">Paenacidovorax monticola</name>
    <dbReference type="NCBI Taxonomy" id="1926868"/>
    <lineage>
        <taxon>Bacteria</taxon>
        <taxon>Pseudomonadati</taxon>
        <taxon>Pseudomonadota</taxon>
        <taxon>Betaproteobacteria</taxon>
        <taxon>Burkholderiales</taxon>
        <taxon>Comamonadaceae</taxon>
        <taxon>Paenacidovorax</taxon>
    </lineage>
</organism>
<dbReference type="InterPro" id="IPR000014">
    <property type="entry name" value="PAS"/>
</dbReference>
<dbReference type="EMBL" id="CP060790">
    <property type="protein sequence ID" value="QNP59030.1"/>
    <property type="molecule type" value="Genomic_DNA"/>
</dbReference>
<dbReference type="NCBIfam" id="TIGR00254">
    <property type="entry name" value="GGDEF"/>
    <property type="match status" value="1"/>
</dbReference>
<keyword evidence="4" id="KW-1185">Reference proteome</keyword>
<dbReference type="CDD" id="cd00130">
    <property type="entry name" value="PAS"/>
    <property type="match status" value="1"/>
</dbReference>
<dbReference type="Gene3D" id="3.30.70.270">
    <property type="match status" value="1"/>
</dbReference>
<dbReference type="CDD" id="cd01949">
    <property type="entry name" value="GGDEF"/>
    <property type="match status" value="1"/>
</dbReference>
<dbReference type="KEGG" id="amon:H9L24_19485"/>
<feature type="domain" description="GGDEF" evidence="2">
    <location>
        <begin position="303"/>
        <end position="437"/>
    </location>
</feature>
<evidence type="ECO:0000313" key="3">
    <source>
        <dbReference type="EMBL" id="QNP59030.1"/>
    </source>
</evidence>